<feature type="chain" id="PRO_5003174722" description="EGF-like domain-containing protein" evidence="2">
    <location>
        <begin position="20"/>
        <end position="1952"/>
    </location>
</feature>
<dbReference type="EMBL" id="DS268407">
    <property type="protein sequence ID" value="EFO82299.1"/>
    <property type="molecule type" value="Genomic_DNA"/>
</dbReference>
<dbReference type="PROSITE" id="PS00022">
    <property type="entry name" value="EGF_1"/>
    <property type="match status" value="2"/>
</dbReference>
<dbReference type="eggNOG" id="ENOG502TGJ0">
    <property type="taxonomic scope" value="Eukaryota"/>
</dbReference>
<dbReference type="PROSITE" id="PS01186">
    <property type="entry name" value="EGF_2"/>
    <property type="match status" value="2"/>
</dbReference>
<dbReference type="FunCoup" id="E3LEB0">
    <property type="interactions" value="474"/>
</dbReference>
<accession>E3LEB0</accession>
<dbReference type="InParanoid" id="E3LEB0"/>
<dbReference type="CDD" id="cd00054">
    <property type="entry name" value="EGF_CA"/>
    <property type="match status" value="1"/>
</dbReference>
<comment type="caution">
    <text evidence="1">Lacks conserved residue(s) required for the propagation of feature annotation.</text>
</comment>
<feature type="domain" description="EGF-like" evidence="3">
    <location>
        <begin position="970"/>
        <end position="1003"/>
    </location>
</feature>
<evidence type="ECO:0000256" key="2">
    <source>
        <dbReference type="SAM" id="SignalP"/>
    </source>
</evidence>
<keyword evidence="1" id="KW-1015">Disulfide bond</keyword>
<feature type="disulfide bond" evidence="1">
    <location>
        <begin position="65"/>
        <end position="82"/>
    </location>
</feature>
<dbReference type="OrthoDB" id="5805496at2759"/>
<dbReference type="PANTHER" id="PTHR34311">
    <property type="entry name" value="PROTEIN CBG21698-RELATED"/>
    <property type="match status" value="1"/>
</dbReference>
<keyword evidence="2" id="KW-0732">Signal</keyword>
<reference evidence="4" key="1">
    <citation type="submission" date="2007-07" db="EMBL/GenBank/DDBJ databases">
        <title>PCAP assembly of the Caenorhabditis remanei genome.</title>
        <authorList>
            <consortium name="The Caenorhabditis remanei Sequencing Consortium"/>
            <person name="Wilson R.K."/>
        </authorList>
    </citation>
    <scope>NUCLEOTIDE SEQUENCE [LARGE SCALE GENOMIC DNA]</scope>
    <source>
        <strain evidence="4">PB4641</strain>
    </source>
</reference>
<keyword evidence="5" id="KW-1185">Reference proteome</keyword>
<evidence type="ECO:0000259" key="3">
    <source>
        <dbReference type="PROSITE" id="PS50026"/>
    </source>
</evidence>
<sequence>MNLKLLLGLLFIVWRSTSAEEYTNHWRATEDVANVEFCSHDSFKKDSNCICNVDYSGNFCLNRKCRNFGFDGQLLQTKTDRCICPPGFLGRNCEPVSCVPGKDQVYSTSKNEKTISLLASFNTKLEETWKTGDIGQVICSKEDYGRNFNYNYENAQLFTKNENATECYRKVTQFLTPDPCLDDYNNPVPCTQLDINNLNSLVQNSPPNSIIFVVTNMGLLNTSETADLSEEIIATSIARRIQINVLVYNNTGFLANDPGLTYLSDIASATLGTFVLPSIKAVNEQYGIVSTLLDNWDQGFQLSNVYTNAIPTMPVDNTLDLFVAVQTEYGDDAIFNVNPMPSVVSKTDFWKLYKITKETFPPHLTITNQKENTQILVYSSGGLTAYSAFTSDKTDDESMVVDAAYSISVNGTGYPLVVRFESGNAALDYDVGFRQLGSSNSITLGSSFSNRSYCQFNFQVDATCNTVGPSVVTIVTPDNARSVSFPVYCASYNYASRKYNNFVSEVMEIKHFESSQTFSRDMACGAEIDHETYGKRTFVIIAENSKNTTDSSKSSVDNVFRNKNSIFYQLTDLLNTDAYSGNRWYSNFVAVLNDGSTSTSQTSSDYGIFLTKVMNATSSSPIVDNFKPDAVSINNLLTSTVQSATPYSDILLVVNYNVSVSDDDSTAIKAALEKQRSKLFVLFVQTNMQYESDIYTYTNDLAISSGGVAIRLNSYDDLHVFFEQYFKRLVSSDIVAKAYSENMKAGIALNNVYLLPITYYLLITNENLAGDGPVTATVNVNNLNVTAVTTSFIGELQLFSVTPLTAGVYNIPIMFSTSGFAQFSNAILVTNNAPDIISLSFIDSGGENRNDIEFDGGAFTPVIYSSKPFGSGSAISVTYSDAANPAKPVYSGSITNTSCTGYTNYIWTTPFDWKCSISNGLYHFKIDRITEDGSISRTFPITCIGPNAGGCLNGGSLAAGGDCSCPLEWTGSKCETPRCLNGGTVTPADTCSCMSPFTGDFCENAYPACLNPPSQPDYRSDLSSLVIVADVNALSCGVLSSDIGVTGVPITVILYGDASGPRIVLSTTNSQHLTDVLGASATPSPSAPTPSSSSDMYKALNLALTNQLTNRAYIVVYTSNADVPVDQDFLIRLAVRRAEVRVLSVSGTESANSLTLSLVGNGIPISSTGPGDFQSVGDNKLFKKIITFIFQYLTNYVGPLFQSLQYRANIPQPVFNVYKTDQLTGDLTVNIPKDSTFDNTMINIFVYIYKGYIAEYEVKILPLKLFTSGKNGYYSIEIVGYFKTAYGFNRNNTNGANEVINSGVTYNVDNTMHIYSVPGADNLSPTNPGKFPYLALREINSNGSLSDSQTVLFTRKTGASCFFQHFTTLDVCSQSSTIGYQVQLTTRLSETENRQQQFVLTCFKSTYADGNTTCKGHGSPETLPVDYCICDNNFGGIDCTEPVCVNGGVRDMSVCRCPVDNYGLLCNNTFGQSPPVTTSAPTTLAPITMYISSSTNVPSTSTTPVPSTITTTSPNVVRVVAFVIDCIGSDDFAFNQTIQSIGEYYKSFGNSHWVMLISNIDGDVLEFPFQQYQNESSIVNKTMLFWNDRYIASRNSSLTYALNKINKAFMDRKTQFEGALSSNIFYLTQISLKDSDDPTAALVGLEQFQKSSVVFSSFTKKADQAVLDSLKKFSANATAAQTYFDGLQAMVTDTMDNTGASLPTKPPTLSCVYGLQSNIKLAIDRSKCTDEISNRLNTFLINFRFPFNYIENDEDRCGTTNPLPYFYRERTALTALSYYQIYLTTANFCPSQYTSQINSPVMGTTDAPTFSTRLWNAIGRNINSYSCSCTRFADANTMKIILWLPRAPADITDEYVGFLKLNTTNAYHFVVPFYDITEDSKKTDLYFEILKAQPNGGNYYLLPNAATATDLQKDVIDVLHNKLCETYGVDPTNVPPSFFESNIENRHNDYYY</sequence>
<dbReference type="InterPro" id="IPR000742">
    <property type="entry name" value="EGF"/>
</dbReference>
<dbReference type="OMA" id="TNAYHFV"/>
<evidence type="ECO:0000313" key="4">
    <source>
        <dbReference type="EMBL" id="EFO82299.1"/>
    </source>
</evidence>
<dbReference type="SMART" id="SM00181">
    <property type="entry name" value="EGF"/>
    <property type="match status" value="3"/>
</dbReference>
<feature type="disulfide bond" evidence="1">
    <location>
        <begin position="84"/>
        <end position="93"/>
    </location>
</feature>
<evidence type="ECO:0000313" key="5">
    <source>
        <dbReference type="Proteomes" id="UP000008281"/>
    </source>
</evidence>
<keyword evidence="1" id="KW-0245">EGF-like domain</keyword>
<dbReference type="Gene3D" id="2.10.25.10">
    <property type="entry name" value="Laminin"/>
    <property type="match status" value="2"/>
</dbReference>
<dbReference type="PROSITE" id="PS50026">
    <property type="entry name" value="EGF_3"/>
    <property type="match status" value="2"/>
</dbReference>
<feature type="domain" description="EGF-like" evidence="3">
    <location>
        <begin position="56"/>
        <end position="94"/>
    </location>
</feature>
<protein>
    <recommendedName>
        <fullName evidence="3">EGF-like domain-containing protein</fullName>
    </recommendedName>
</protein>
<name>E3LEB0_CAERE</name>
<dbReference type="PANTHER" id="PTHR34311:SF10">
    <property type="entry name" value="NEMATODE SPECIFIC PEPTIDE FAMILY-RELATED"/>
    <property type="match status" value="1"/>
</dbReference>
<proteinExistence type="predicted"/>
<dbReference type="Proteomes" id="UP000008281">
    <property type="component" value="Unassembled WGS sequence"/>
</dbReference>
<feature type="disulfide bond" evidence="1">
    <location>
        <begin position="993"/>
        <end position="1002"/>
    </location>
</feature>
<dbReference type="HOGENOM" id="CLU_001923_0_0_1"/>
<organism evidence="5">
    <name type="scientific">Caenorhabditis remanei</name>
    <name type="common">Caenorhabditis vulgaris</name>
    <dbReference type="NCBI Taxonomy" id="31234"/>
    <lineage>
        <taxon>Eukaryota</taxon>
        <taxon>Metazoa</taxon>
        <taxon>Ecdysozoa</taxon>
        <taxon>Nematoda</taxon>
        <taxon>Chromadorea</taxon>
        <taxon>Rhabditida</taxon>
        <taxon>Rhabditina</taxon>
        <taxon>Rhabditomorpha</taxon>
        <taxon>Rhabditoidea</taxon>
        <taxon>Rhabditidae</taxon>
        <taxon>Peloderinae</taxon>
        <taxon>Caenorhabditis</taxon>
    </lineage>
</organism>
<gene>
    <name evidence="4" type="ORF">CRE_00786</name>
</gene>
<feature type="signal peptide" evidence="2">
    <location>
        <begin position="1"/>
        <end position="19"/>
    </location>
</feature>
<evidence type="ECO:0000256" key="1">
    <source>
        <dbReference type="PROSITE-ProRule" id="PRU00076"/>
    </source>
</evidence>